<evidence type="ECO:0000313" key="4">
    <source>
        <dbReference type="EMBL" id="AIQ59294.1"/>
    </source>
</evidence>
<name>A0A089MS54_PAEBO</name>
<dbReference type="InterPro" id="IPR000551">
    <property type="entry name" value="MerR-type_HTH_dom"/>
</dbReference>
<evidence type="ECO:0000259" key="3">
    <source>
        <dbReference type="PROSITE" id="PS50937"/>
    </source>
</evidence>
<dbReference type="AlphaFoldDB" id="A0A089MS54"/>
<dbReference type="GO" id="GO:0003700">
    <property type="term" value="F:DNA-binding transcription factor activity"/>
    <property type="evidence" value="ECO:0007669"/>
    <property type="project" value="InterPro"/>
</dbReference>
<dbReference type="InterPro" id="IPR011256">
    <property type="entry name" value="Reg_factor_effector_dom_sf"/>
</dbReference>
<dbReference type="InterPro" id="IPR029441">
    <property type="entry name" value="Cass2"/>
</dbReference>
<dbReference type="SUPFAM" id="SSF46955">
    <property type="entry name" value="Putative DNA-binding domain"/>
    <property type="match status" value="1"/>
</dbReference>
<dbReference type="SMART" id="SM00422">
    <property type="entry name" value="HTH_MERR"/>
    <property type="match status" value="1"/>
</dbReference>
<dbReference type="Gene3D" id="1.10.1660.10">
    <property type="match status" value="1"/>
</dbReference>
<evidence type="ECO:0000256" key="1">
    <source>
        <dbReference type="ARBA" id="ARBA00023125"/>
    </source>
</evidence>
<protein>
    <submittedName>
        <fullName evidence="4">MerR family transcriptional regulator</fullName>
    </submittedName>
</protein>
<feature type="coiled-coil region" evidence="2">
    <location>
        <begin position="72"/>
        <end position="99"/>
    </location>
</feature>
<reference evidence="4" key="1">
    <citation type="submission" date="2014-08" db="EMBL/GenBank/DDBJ databases">
        <title>Comparative genomics of the Paenibacillus odorifer group.</title>
        <authorList>
            <person name="den Bakker H.C."/>
            <person name="Tsai Y.-C.Y.-C."/>
            <person name="Martin N."/>
            <person name="Korlach J."/>
            <person name="Wiedmann M."/>
        </authorList>
    </citation>
    <scope>NUCLEOTIDE SEQUENCE [LARGE SCALE GENOMIC DNA]</scope>
    <source>
        <strain evidence="4">DSM 13188</strain>
    </source>
</reference>
<dbReference type="Pfam" id="PF13411">
    <property type="entry name" value="MerR_1"/>
    <property type="match status" value="1"/>
</dbReference>
<dbReference type="OrthoDB" id="9811174at2"/>
<keyword evidence="1" id="KW-0238">DNA-binding</keyword>
<evidence type="ECO:0000256" key="2">
    <source>
        <dbReference type="SAM" id="Coils"/>
    </source>
</evidence>
<dbReference type="InterPro" id="IPR009061">
    <property type="entry name" value="DNA-bd_dom_put_sf"/>
</dbReference>
<dbReference type="HOGENOM" id="CLU_074317_0_0_9"/>
<dbReference type="Proteomes" id="UP000029518">
    <property type="component" value="Chromosome"/>
</dbReference>
<keyword evidence="2" id="KW-0175">Coiled coil</keyword>
<feature type="domain" description="HTH merR-type" evidence="3">
    <location>
        <begin position="5"/>
        <end position="72"/>
    </location>
</feature>
<dbReference type="PANTHER" id="PTHR30204">
    <property type="entry name" value="REDOX-CYCLING DRUG-SENSING TRANSCRIPTIONAL ACTIVATOR SOXR"/>
    <property type="match status" value="1"/>
</dbReference>
<dbReference type="InterPro" id="IPR047057">
    <property type="entry name" value="MerR_fam"/>
</dbReference>
<accession>A0A089MS54</accession>
<organism evidence="4 5">
    <name type="scientific">Paenibacillus borealis</name>
    <dbReference type="NCBI Taxonomy" id="160799"/>
    <lineage>
        <taxon>Bacteria</taxon>
        <taxon>Bacillati</taxon>
        <taxon>Bacillota</taxon>
        <taxon>Bacilli</taxon>
        <taxon>Bacillales</taxon>
        <taxon>Paenibacillaceae</taxon>
        <taxon>Paenibacillus</taxon>
    </lineage>
</organism>
<dbReference type="Pfam" id="PF14526">
    <property type="entry name" value="Cass2"/>
    <property type="match status" value="1"/>
</dbReference>
<dbReference type="PANTHER" id="PTHR30204:SF97">
    <property type="entry name" value="MERR FAMILY REGULATORY PROTEIN"/>
    <property type="match status" value="1"/>
</dbReference>
<dbReference type="GO" id="GO:0003677">
    <property type="term" value="F:DNA binding"/>
    <property type="evidence" value="ECO:0007669"/>
    <property type="project" value="UniProtKB-KW"/>
</dbReference>
<dbReference type="CDD" id="cd00592">
    <property type="entry name" value="HTH_MerR-like"/>
    <property type="match status" value="1"/>
</dbReference>
<dbReference type="EMBL" id="CP009285">
    <property type="protein sequence ID" value="AIQ59294.1"/>
    <property type="molecule type" value="Genomic_DNA"/>
</dbReference>
<evidence type="ECO:0000313" key="5">
    <source>
        <dbReference type="Proteomes" id="UP000029518"/>
    </source>
</evidence>
<keyword evidence="5" id="KW-1185">Reference proteome</keyword>
<sequence length="334" mass="37779">MELQTISQVSKHFSVSTRTLRYYEQIGLITPAKKEDSAYRSYDAEAITRLRQIIVLRKLRIPLKQIAEVLQSAEARVAIEAFERNLAEIEDEITALSTIRSVIKAFVEYLNLRGTKFALPDDASLLEVVDSLTVSKINFKEEKSMEDLNKANENLNKLADKDVRIVYLPPMTVAAAYATGEGCEGKALDMITQFVTESGLLTIKPDARSFGFDCSKGAAGIGEPSHVYEVWVSIPVDMEVHAPLVKRTFDGGLYAAHVLRTWDFEDWRFLREWVNASNKYDNDWDSPRWISPETVAGQGFEETLNFYNYIQKGGKMENLQLDLLFPIKEISFGG</sequence>
<dbReference type="PROSITE" id="PS50937">
    <property type="entry name" value="HTH_MERR_2"/>
    <property type="match status" value="1"/>
</dbReference>
<dbReference type="KEGG" id="pbd:PBOR_21860"/>
<proteinExistence type="predicted"/>
<gene>
    <name evidence="4" type="ORF">PBOR_21860</name>
</gene>
<dbReference type="Gene3D" id="3.20.80.10">
    <property type="entry name" value="Regulatory factor, effector binding domain"/>
    <property type="match status" value="1"/>
</dbReference>